<feature type="transmembrane region" description="Helical" evidence="1">
    <location>
        <begin position="87"/>
        <end position="106"/>
    </location>
</feature>
<dbReference type="AlphaFoldDB" id="A0AAE3JTC9"/>
<evidence type="ECO:0000256" key="1">
    <source>
        <dbReference type="SAM" id="Phobius"/>
    </source>
</evidence>
<accession>A0AAE3JTC9</accession>
<keyword evidence="1" id="KW-1133">Transmembrane helix</keyword>
<dbReference type="Proteomes" id="UP001200642">
    <property type="component" value="Unassembled WGS sequence"/>
</dbReference>
<comment type="caution">
    <text evidence="2">The sequence shown here is derived from an EMBL/GenBank/DDBJ whole genome shotgun (WGS) entry which is preliminary data.</text>
</comment>
<proteinExistence type="predicted"/>
<keyword evidence="3" id="KW-1185">Reference proteome</keyword>
<feature type="transmembrane region" description="Helical" evidence="1">
    <location>
        <begin position="112"/>
        <end position="135"/>
    </location>
</feature>
<feature type="transmembrane region" description="Helical" evidence="1">
    <location>
        <begin position="57"/>
        <end position="80"/>
    </location>
</feature>
<feature type="transmembrane region" description="Helical" evidence="1">
    <location>
        <begin position="12"/>
        <end position="37"/>
    </location>
</feature>
<sequence>MTEKSTIKPPTWFWVVSVLGLLWNLMGAMAYLGQAFMTDEMKEALPAEQVALMENTPAWVTAAFAVAVWGGLLGCIGLLLRKKWAQTLFLISLVGILAQFGYSYFMTNAAEVYGAFQAKVMPLLIIGAGIALLYFSGTAEKRRWIL</sequence>
<keyword evidence="1" id="KW-0812">Transmembrane</keyword>
<name>A0AAE3JTC9_9FLAO</name>
<dbReference type="RefSeq" id="WP_317902546.1">
    <property type="nucleotide sequence ID" value="NZ_JAIRBC010000015.1"/>
</dbReference>
<dbReference type="EMBL" id="JAIRBC010000015">
    <property type="protein sequence ID" value="MCG2461402.1"/>
    <property type="molecule type" value="Genomic_DNA"/>
</dbReference>
<evidence type="ECO:0000313" key="3">
    <source>
        <dbReference type="Proteomes" id="UP001200642"/>
    </source>
</evidence>
<reference evidence="2" key="1">
    <citation type="submission" date="2023-02" db="EMBL/GenBank/DDBJ databases">
        <title>Genome of Flavobacteriaceae gen. nov. sp. strain F89.</title>
        <authorList>
            <person name="Wang Y."/>
        </authorList>
    </citation>
    <scope>NUCLEOTIDE SEQUENCE</scope>
    <source>
        <strain evidence="2">F89</strain>
    </source>
</reference>
<keyword evidence="1" id="KW-0472">Membrane</keyword>
<evidence type="ECO:0000313" key="2">
    <source>
        <dbReference type="EMBL" id="MCG2461402.1"/>
    </source>
</evidence>
<organism evidence="2 3">
    <name type="scientific">Cerina litoralis</name>
    <dbReference type="NCBI Taxonomy" id="2874477"/>
    <lineage>
        <taxon>Bacteria</taxon>
        <taxon>Pseudomonadati</taxon>
        <taxon>Bacteroidota</taxon>
        <taxon>Flavobacteriia</taxon>
        <taxon>Flavobacteriales</taxon>
        <taxon>Flavobacteriaceae</taxon>
        <taxon>Cerina</taxon>
    </lineage>
</organism>
<protein>
    <recommendedName>
        <fullName evidence="4">Sugar transporter</fullName>
    </recommendedName>
</protein>
<evidence type="ECO:0008006" key="4">
    <source>
        <dbReference type="Google" id="ProtNLM"/>
    </source>
</evidence>
<gene>
    <name evidence="2" type="ORF">K8352_11630</name>
</gene>